<evidence type="ECO:0000256" key="3">
    <source>
        <dbReference type="ARBA" id="ARBA00022519"/>
    </source>
</evidence>
<dbReference type="GO" id="GO:0008610">
    <property type="term" value="P:lipid biosynthetic process"/>
    <property type="evidence" value="ECO:0007669"/>
    <property type="project" value="UniProtKB-ARBA"/>
</dbReference>
<dbReference type="EMBL" id="JBGBPQ010000010">
    <property type="protein sequence ID" value="KAL1518434.1"/>
    <property type="molecule type" value="Genomic_DNA"/>
</dbReference>
<dbReference type="Proteomes" id="UP001515480">
    <property type="component" value="Unassembled WGS sequence"/>
</dbReference>
<dbReference type="Pfam" id="PF03279">
    <property type="entry name" value="Lip_A_acyltrans"/>
    <property type="match status" value="1"/>
</dbReference>
<dbReference type="AlphaFoldDB" id="A0AB34J9V8"/>
<evidence type="ECO:0000256" key="7">
    <source>
        <dbReference type="SAM" id="Phobius"/>
    </source>
</evidence>
<evidence type="ECO:0000256" key="4">
    <source>
        <dbReference type="ARBA" id="ARBA00022679"/>
    </source>
</evidence>
<comment type="subcellular location">
    <subcellularLocation>
        <location evidence="1">Cell inner membrane</location>
    </subcellularLocation>
</comment>
<keyword evidence="5 7" id="KW-0472">Membrane</keyword>
<dbReference type="GO" id="GO:1901137">
    <property type="term" value="P:carbohydrate derivative biosynthetic process"/>
    <property type="evidence" value="ECO:0007669"/>
    <property type="project" value="UniProtKB-ARBA"/>
</dbReference>
<keyword evidence="2" id="KW-1003">Cell membrane</keyword>
<evidence type="ECO:0000256" key="5">
    <source>
        <dbReference type="ARBA" id="ARBA00023136"/>
    </source>
</evidence>
<evidence type="ECO:0000256" key="2">
    <source>
        <dbReference type="ARBA" id="ARBA00022475"/>
    </source>
</evidence>
<keyword evidence="9" id="KW-1185">Reference proteome</keyword>
<protein>
    <submittedName>
        <fullName evidence="8">Uncharacterized protein</fullName>
    </submittedName>
</protein>
<gene>
    <name evidence="8" type="ORF">AB1Y20_002726</name>
</gene>
<keyword evidence="3" id="KW-0997">Cell inner membrane</keyword>
<dbReference type="PANTHER" id="PTHR30606:SF10">
    <property type="entry name" value="PHOSPHATIDYLINOSITOL MANNOSIDE ACYLTRANSFERASE"/>
    <property type="match status" value="1"/>
</dbReference>
<evidence type="ECO:0000256" key="1">
    <source>
        <dbReference type="ARBA" id="ARBA00004533"/>
    </source>
</evidence>
<keyword evidence="7" id="KW-1133">Transmembrane helix</keyword>
<proteinExistence type="predicted"/>
<organism evidence="8 9">
    <name type="scientific">Prymnesium parvum</name>
    <name type="common">Toxic golden alga</name>
    <dbReference type="NCBI Taxonomy" id="97485"/>
    <lineage>
        <taxon>Eukaryota</taxon>
        <taxon>Haptista</taxon>
        <taxon>Haptophyta</taxon>
        <taxon>Prymnesiophyceae</taxon>
        <taxon>Prymnesiales</taxon>
        <taxon>Prymnesiaceae</taxon>
        <taxon>Prymnesium</taxon>
    </lineage>
</organism>
<dbReference type="PANTHER" id="PTHR30606">
    <property type="entry name" value="LIPID A BIOSYNTHESIS LAUROYL ACYLTRANSFERASE"/>
    <property type="match status" value="1"/>
</dbReference>
<dbReference type="InterPro" id="IPR004960">
    <property type="entry name" value="LipA_acyltrans"/>
</dbReference>
<dbReference type="GO" id="GO:0016746">
    <property type="term" value="F:acyltransferase activity"/>
    <property type="evidence" value="ECO:0007669"/>
    <property type="project" value="UniProtKB-KW"/>
</dbReference>
<evidence type="ECO:0000256" key="6">
    <source>
        <dbReference type="ARBA" id="ARBA00023315"/>
    </source>
</evidence>
<reference evidence="8 9" key="1">
    <citation type="journal article" date="2024" name="Science">
        <title>Giant polyketide synthase enzymes in the biosynthesis of giant marine polyether toxins.</title>
        <authorList>
            <person name="Fallon T.R."/>
            <person name="Shende V.V."/>
            <person name="Wierzbicki I.H."/>
            <person name="Pendleton A.L."/>
            <person name="Watervoot N.F."/>
            <person name="Auber R.P."/>
            <person name="Gonzalez D.J."/>
            <person name="Wisecaver J.H."/>
            <person name="Moore B.S."/>
        </authorList>
    </citation>
    <scope>NUCLEOTIDE SEQUENCE [LARGE SCALE GENOMIC DNA]</scope>
    <source>
        <strain evidence="8 9">12B1</strain>
    </source>
</reference>
<sequence>MVVLAGGHVLRGTLVAVAAPLAVVVLHSLAALLPLGASMRAGRILGRAFHHLFRWRSSVLRENSRSVCMGAADSLAALAYEHLGQALLLSLQPPWRTATLRRALRTEPSVACSGRVCICIPTAHKLLLHSSPSQAFLPLLCICTPTAHKLLLHSSPSQAFLPLLCICTPTAHKLLLHSSPSQAFLPLLCICTPTAHKLLLHSSPSQAFLPLLCICIPTAHKLLLHSSPSQAFLPLLCICTPTAHKLLLHSSPSQAFLSLLCICIPTAYKQAFPCSLPHPFVDFMQDVSAGGVIVSSGHFGVWELLPRLLAPDLPVQALRHARLVYRPLHNAFLDWWLRTWRRQTTCMCLVAADASLQTLRVALELGGIVGLLCDQRPSRPPWIEANFLGRQTLFSHGIAALHTSTGCPVWFATIKLQRTQDAAEGFVLHLHLSRLAPRKVASSAQSSRAGPESHALVQAYADVLNSEIKETPYQYFWWAGYFALERCSQPLN</sequence>
<feature type="transmembrane region" description="Helical" evidence="7">
    <location>
        <begin position="12"/>
        <end position="37"/>
    </location>
</feature>
<accession>A0AB34J9V8</accession>
<dbReference type="CDD" id="cd07984">
    <property type="entry name" value="LPLAT_LABLAT-like"/>
    <property type="match status" value="1"/>
</dbReference>
<evidence type="ECO:0000313" key="8">
    <source>
        <dbReference type="EMBL" id="KAL1518434.1"/>
    </source>
</evidence>
<comment type="caution">
    <text evidence="8">The sequence shown here is derived from an EMBL/GenBank/DDBJ whole genome shotgun (WGS) entry which is preliminary data.</text>
</comment>
<name>A0AB34J9V8_PRYPA</name>
<keyword evidence="7" id="KW-0812">Transmembrane</keyword>
<evidence type="ECO:0000313" key="9">
    <source>
        <dbReference type="Proteomes" id="UP001515480"/>
    </source>
</evidence>
<dbReference type="GO" id="GO:0005886">
    <property type="term" value="C:plasma membrane"/>
    <property type="evidence" value="ECO:0007669"/>
    <property type="project" value="UniProtKB-SubCell"/>
</dbReference>
<keyword evidence="6" id="KW-0012">Acyltransferase</keyword>
<keyword evidence="4" id="KW-0808">Transferase</keyword>